<feature type="region of interest" description="Disordered" evidence="3">
    <location>
        <begin position="154"/>
        <end position="181"/>
    </location>
</feature>
<feature type="compositionally biased region" description="Basic and acidic residues" evidence="3">
    <location>
        <begin position="268"/>
        <end position="313"/>
    </location>
</feature>
<dbReference type="Pfam" id="PF18201">
    <property type="entry name" value="PIH1_CS"/>
    <property type="match status" value="1"/>
</dbReference>
<reference evidence="6 7" key="1">
    <citation type="submission" date="2024-02" db="EMBL/GenBank/DDBJ databases">
        <authorList>
            <person name="Chen Y."/>
            <person name="Shah S."/>
            <person name="Dougan E. K."/>
            <person name="Thang M."/>
            <person name="Chan C."/>
        </authorList>
    </citation>
    <scope>NUCLEOTIDE SEQUENCE [LARGE SCALE GENOMIC DNA]</scope>
</reference>
<feature type="domain" description="PIH1D1/2/3 CS-like" evidence="5">
    <location>
        <begin position="450"/>
        <end position="513"/>
    </location>
</feature>
<dbReference type="EMBL" id="CAXAMN010006458">
    <property type="protein sequence ID" value="CAK9017671.1"/>
    <property type="molecule type" value="Genomic_DNA"/>
</dbReference>
<feature type="compositionally biased region" description="Basic and acidic residues" evidence="3">
    <location>
        <begin position="154"/>
        <end position="179"/>
    </location>
</feature>
<dbReference type="InterPro" id="IPR041442">
    <property type="entry name" value="PIH1D1/2/3_CS-like"/>
</dbReference>
<dbReference type="Proteomes" id="UP001642484">
    <property type="component" value="Unassembled WGS sequence"/>
</dbReference>
<evidence type="ECO:0000259" key="4">
    <source>
        <dbReference type="Pfam" id="PF08190"/>
    </source>
</evidence>
<dbReference type="Pfam" id="PF08190">
    <property type="entry name" value="PIH1"/>
    <property type="match status" value="1"/>
</dbReference>
<protein>
    <recommendedName>
        <fullName evidence="2">PIH1 domain-containing protein 1</fullName>
    </recommendedName>
</protein>
<feature type="compositionally biased region" description="Basic and acidic residues" evidence="3">
    <location>
        <begin position="419"/>
        <end position="438"/>
    </location>
</feature>
<accession>A0ABP0JT86</accession>
<evidence type="ECO:0000256" key="3">
    <source>
        <dbReference type="SAM" id="MobiDB-lite"/>
    </source>
</evidence>
<evidence type="ECO:0000259" key="5">
    <source>
        <dbReference type="Pfam" id="PF18201"/>
    </source>
</evidence>
<feature type="domain" description="PIH1 N-terminal" evidence="4">
    <location>
        <begin position="10"/>
        <end position="149"/>
    </location>
</feature>
<feature type="compositionally biased region" description="Basic and acidic residues" evidence="3">
    <location>
        <begin position="320"/>
        <end position="330"/>
    </location>
</feature>
<evidence type="ECO:0000313" key="6">
    <source>
        <dbReference type="EMBL" id="CAK9017671.1"/>
    </source>
</evidence>
<dbReference type="PANTHER" id="PTHR22997">
    <property type="entry name" value="PIH1 DOMAIN-CONTAINING PROTEIN 1"/>
    <property type="match status" value="1"/>
</dbReference>
<sequence length="515" mass="58197">MAVGPTPALRPGVGFCLQARSTGSPPGRWFLNMTMHKLVELPVSYSGQKVTKDWILRHGIANLQVPFDMGSFRKVKGERAEGAKQTTYCLDVVFHPLIIQLFVDDAFCNSMESFRPFVINLTLKRIEESLNVKLETSSIKLVKDFRYKDGEDGDAREFRELPDEKDSFDEELRTPPPKEEPEEILIEDLTPDVRPAPALKKGFLNGKAKLYGPEGSKEGVLPENAGDPLGYIPKRLRDQCKIVDTRSPEYQEHQKQMDATNESNRQQQEFRDNILSDLDKWAKKSAPDRWEADRPDGTEGTKKYTNDYSRFEQIEEEPEPPEKDSRDYYFDAKGVPKKIDEPKQEGPTSQSPAMKKGFLENVKKALYPSGPSPTDALKASDLAELANLSEGEIMQRIAQMSPEEKSMMDDLQSLLEAGQKQEEQKQKEPEPKEQRRSAEYSLTATEEGHQLQIHVPELDSMKGVDLDVTQESATIVFPHSLMPLQVKLPTAVLPTKVRAKFSKKTHHINVSLPSA</sequence>
<comment type="caution">
    <text evidence="6">The sequence shown here is derived from an EMBL/GenBank/DDBJ whole genome shotgun (WGS) entry which is preliminary data.</text>
</comment>
<dbReference type="PANTHER" id="PTHR22997:SF0">
    <property type="entry name" value="PIH1 DOMAIN-CONTAINING PROTEIN 1"/>
    <property type="match status" value="1"/>
</dbReference>
<evidence type="ECO:0000256" key="2">
    <source>
        <dbReference type="ARBA" id="ARBA00040540"/>
    </source>
</evidence>
<feature type="region of interest" description="Disordered" evidence="3">
    <location>
        <begin position="402"/>
        <end position="447"/>
    </location>
</feature>
<comment type="similarity">
    <text evidence="1">Belongs to the PIH1 family.</text>
</comment>
<keyword evidence="7" id="KW-1185">Reference proteome</keyword>
<proteinExistence type="inferred from homology"/>
<feature type="region of interest" description="Disordered" evidence="3">
    <location>
        <begin position="211"/>
        <end position="232"/>
    </location>
</feature>
<evidence type="ECO:0000313" key="7">
    <source>
        <dbReference type="Proteomes" id="UP001642484"/>
    </source>
</evidence>
<feature type="compositionally biased region" description="Polar residues" evidence="3">
    <location>
        <begin position="257"/>
        <end position="267"/>
    </location>
</feature>
<organism evidence="6 7">
    <name type="scientific">Durusdinium trenchii</name>
    <dbReference type="NCBI Taxonomy" id="1381693"/>
    <lineage>
        <taxon>Eukaryota</taxon>
        <taxon>Sar</taxon>
        <taxon>Alveolata</taxon>
        <taxon>Dinophyceae</taxon>
        <taxon>Suessiales</taxon>
        <taxon>Symbiodiniaceae</taxon>
        <taxon>Durusdinium</taxon>
    </lineage>
</organism>
<evidence type="ECO:0000256" key="1">
    <source>
        <dbReference type="ARBA" id="ARBA00008511"/>
    </source>
</evidence>
<name>A0ABP0JT86_9DINO</name>
<dbReference type="InterPro" id="IPR012981">
    <property type="entry name" value="PIH1_N"/>
</dbReference>
<feature type="region of interest" description="Disordered" evidence="3">
    <location>
        <begin position="248"/>
        <end position="357"/>
    </location>
</feature>
<dbReference type="InterPro" id="IPR050734">
    <property type="entry name" value="PIH1/Kintoun_subfamily"/>
</dbReference>
<gene>
    <name evidence="6" type="ORF">CCMP2556_LOCUS12963</name>
</gene>